<dbReference type="PROSITE" id="PS51257">
    <property type="entry name" value="PROKAR_LIPOPROTEIN"/>
    <property type="match status" value="1"/>
</dbReference>
<comment type="caution">
    <text evidence="1">The sequence shown here is derived from an EMBL/GenBank/DDBJ whole genome shotgun (WGS) entry which is preliminary data.</text>
</comment>
<name>A0A4Y8WS14_9PORP</name>
<evidence type="ECO:0000313" key="2">
    <source>
        <dbReference type="Proteomes" id="UP000297225"/>
    </source>
</evidence>
<evidence type="ECO:0000313" key="1">
    <source>
        <dbReference type="EMBL" id="TFH97172.1"/>
    </source>
</evidence>
<dbReference type="AlphaFoldDB" id="A0A4Y8WS14"/>
<dbReference type="EMBL" id="SPNC01000006">
    <property type="protein sequence ID" value="TFH97172.1"/>
    <property type="molecule type" value="Genomic_DNA"/>
</dbReference>
<dbReference type="Pfam" id="PF16215">
    <property type="entry name" value="DUF4876"/>
    <property type="match status" value="1"/>
</dbReference>
<accession>A0A4Y8WS14</accession>
<dbReference type="RefSeq" id="WP_134848984.1">
    <property type="nucleotide sequence ID" value="NZ_CP197400.1"/>
</dbReference>
<organism evidence="1 2">
    <name type="scientific">Porphyromonas levii</name>
    <dbReference type="NCBI Taxonomy" id="28114"/>
    <lineage>
        <taxon>Bacteria</taxon>
        <taxon>Pseudomonadati</taxon>
        <taxon>Bacteroidota</taxon>
        <taxon>Bacteroidia</taxon>
        <taxon>Bacteroidales</taxon>
        <taxon>Porphyromonadaceae</taxon>
        <taxon>Porphyromonas</taxon>
    </lineage>
</organism>
<gene>
    <name evidence="1" type="ORF">E4P47_00845</name>
</gene>
<keyword evidence="2" id="KW-1185">Reference proteome</keyword>
<sequence length="349" mass="39674">MIKVKFYIVILSLTALLVGCKPKANGGDNPDPHSSKTQLDHLVIWEVFYSGNWRSRTVNGKEYGYHDPKPMYIKIFNPTEEPKYLDGLCIAVSRHTNNTLTQTKFDKPEDNFFKTHFAANEILQIPGSGKEHIIKAGATIVIAKMAIDFTKPNQNSEEEGNPLSIDLSKANFEWLTSDQIKEEDCEDNPNVPNLKRGFFLDEDIKFDPANRTLVLFEVKDNEYFTKLGTKDPTYFKHYSITERHHHGALYDSNTEAPVVPNEWIIDAVNISPLNDYKMRNIGEKIDAGWFGVSQKTLIDAKKKKEDTGKAIRRKWNGKSYEDTNNSSLDFEVVEASLDKAQHNPSANAK</sequence>
<dbReference type="Proteomes" id="UP000297225">
    <property type="component" value="Unassembled WGS sequence"/>
</dbReference>
<reference evidence="1 2" key="1">
    <citation type="submission" date="2019-03" db="EMBL/GenBank/DDBJ databases">
        <title>Porphyromonas levii Isolated from the Uterus of Dairy Cows.</title>
        <authorList>
            <person name="Francis A.M."/>
        </authorList>
    </citation>
    <scope>NUCLEOTIDE SEQUENCE [LARGE SCALE GENOMIC DNA]</scope>
    <source>
        <strain evidence="1 2">AF5678</strain>
    </source>
</reference>
<dbReference type="InterPro" id="IPR032627">
    <property type="entry name" value="DUF4876"/>
</dbReference>
<proteinExistence type="predicted"/>
<protein>
    <submittedName>
        <fullName evidence="1">DUF4876 domain-containing protein</fullName>
    </submittedName>
</protein>
<dbReference type="OrthoDB" id="1409865at2"/>
<dbReference type="STRING" id="1122973.GCA_000379925_01322"/>